<dbReference type="EMBL" id="CAJNYT010001170">
    <property type="protein sequence ID" value="CAF3398615.1"/>
    <property type="molecule type" value="Genomic_DNA"/>
</dbReference>
<accession>A0A818A332</accession>
<feature type="chain" id="PRO_5036232657" evidence="2">
    <location>
        <begin position="26"/>
        <end position="191"/>
    </location>
</feature>
<keyword evidence="1" id="KW-0472">Membrane</keyword>
<dbReference type="EMBL" id="CAJNXB010002829">
    <property type="protein sequence ID" value="CAF3279283.1"/>
    <property type="molecule type" value="Genomic_DNA"/>
</dbReference>
<feature type="signal peptide" evidence="2">
    <location>
        <begin position="1"/>
        <end position="25"/>
    </location>
</feature>
<dbReference type="OrthoDB" id="10015145at2759"/>
<evidence type="ECO:0000313" key="6">
    <source>
        <dbReference type="EMBL" id="CAF3620669.1"/>
    </source>
</evidence>
<organism evidence="5 7">
    <name type="scientific">Rotaria socialis</name>
    <dbReference type="NCBI Taxonomy" id="392032"/>
    <lineage>
        <taxon>Eukaryota</taxon>
        <taxon>Metazoa</taxon>
        <taxon>Spiralia</taxon>
        <taxon>Gnathifera</taxon>
        <taxon>Rotifera</taxon>
        <taxon>Eurotatoria</taxon>
        <taxon>Bdelloidea</taxon>
        <taxon>Philodinida</taxon>
        <taxon>Philodinidae</taxon>
        <taxon>Rotaria</taxon>
    </lineage>
</organism>
<dbReference type="Proteomes" id="UP000663825">
    <property type="component" value="Unassembled WGS sequence"/>
</dbReference>
<comment type="caution">
    <text evidence="5">The sequence shown here is derived from an EMBL/GenBank/DDBJ whole genome shotgun (WGS) entry which is preliminary data.</text>
</comment>
<dbReference type="AlphaFoldDB" id="A0A818A332"/>
<evidence type="ECO:0000313" key="3">
    <source>
        <dbReference type="EMBL" id="CAF3279283.1"/>
    </source>
</evidence>
<dbReference type="Proteomes" id="UP000663833">
    <property type="component" value="Unassembled WGS sequence"/>
</dbReference>
<keyword evidence="2" id="KW-0732">Signal</keyword>
<keyword evidence="1" id="KW-1133">Transmembrane helix</keyword>
<evidence type="ECO:0000313" key="5">
    <source>
        <dbReference type="EMBL" id="CAF3398615.1"/>
    </source>
</evidence>
<dbReference type="Proteomes" id="UP000663869">
    <property type="component" value="Unassembled WGS sequence"/>
</dbReference>
<name>A0A818A332_9BILA</name>
<gene>
    <name evidence="4" type="ORF">FME351_LOCUS6086</name>
    <name evidence="5" type="ORF">GRG538_LOCUS9803</name>
    <name evidence="6" type="ORF">LUA448_LOCUS31407</name>
    <name evidence="3" type="ORF">TIS948_LOCUS16790</name>
</gene>
<evidence type="ECO:0000313" key="4">
    <source>
        <dbReference type="EMBL" id="CAF3368250.1"/>
    </source>
</evidence>
<protein>
    <submittedName>
        <fullName evidence="5">Uncharacterized protein</fullName>
    </submittedName>
</protein>
<evidence type="ECO:0000313" key="7">
    <source>
        <dbReference type="Proteomes" id="UP000663872"/>
    </source>
</evidence>
<keyword evidence="1" id="KW-0812">Transmembrane</keyword>
<dbReference type="EMBL" id="CAJNYD010004661">
    <property type="protein sequence ID" value="CAF3620669.1"/>
    <property type="molecule type" value="Genomic_DNA"/>
</dbReference>
<dbReference type="EMBL" id="CAJNYU010000505">
    <property type="protein sequence ID" value="CAF3368250.1"/>
    <property type="molecule type" value="Genomic_DNA"/>
</dbReference>
<sequence length="191" mass="21147">MVGQSYNCVFSIFILILCISTNVLGNTCSYLQKTCSGYGYVWCCEYYEPCGNYFIQCNSYQTTTKRVIPSPSNIPSPITIIIAIVSVILFSLCMCCCACLHKKMQGSHSSAVTPSNQSRIHQNQQQLRQSVHDRSIYTRNTVPPSSGIFTVYEDEPPSYEVAIADLSSKDQLSSPPLSGTISSIELDDTHL</sequence>
<dbReference type="Proteomes" id="UP000663872">
    <property type="component" value="Unassembled WGS sequence"/>
</dbReference>
<evidence type="ECO:0000256" key="2">
    <source>
        <dbReference type="SAM" id="SignalP"/>
    </source>
</evidence>
<reference evidence="5" key="1">
    <citation type="submission" date="2021-02" db="EMBL/GenBank/DDBJ databases">
        <authorList>
            <person name="Nowell W R."/>
        </authorList>
    </citation>
    <scope>NUCLEOTIDE SEQUENCE</scope>
</reference>
<feature type="transmembrane region" description="Helical" evidence="1">
    <location>
        <begin position="78"/>
        <end position="100"/>
    </location>
</feature>
<evidence type="ECO:0000256" key="1">
    <source>
        <dbReference type="SAM" id="Phobius"/>
    </source>
</evidence>
<proteinExistence type="predicted"/>